<dbReference type="RefSeq" id="WP_032524486.1">
    <property type="nucleotide sequence ID" value="NZ_CP138934.1"/>
</dbReference>
<dbReference type="Pfam" id="PF01494">
    <property type="entry name" value="FAD_binding_3"/>
    <property type="match status" value="1"/>
</dbReference>
<proteinExistence type="predicted"/>
<dbReference type="GO" id="GO:0016491">
    <property type="term" value="F:oxidoreductase activity"/>
    <property type="evidence" value="ECO:0007669"/>
    <property type="project" value="UniProtKB-KW"/>
</dbReference>
<evidence type="ECO:0000313" key="2">
    <source>
        <dbReference type="EMBL" id="KGF87967.1"/>
    </source>
</evidence>
<dbReference type="Proteomes" id="UP000030598">
    <property type="component" value="Unassembled WGS sequence"/>
</dbReference>
<dbReference type="EMBL" id="JNAH01000004">
    <property type="protein sequence ID" value="KGF87967.1"/>
    <property type="molecule type" value="Genomic_DNA"/>
</dbReference>
<dbReference type="InterPro" id="IPR002938">
    <property type="entry name" value="FAD-bd"/>
</dbReference>
<sequence>MKNKFNFKIVGSGPTGLLLSIALSKFDCNIFLTDLLTKDRLIDKDKTYAITHSTRKILSKFRLWEKLEPFLFGFDTLSISDNVINAFTNLSTSDLDDDISSAENIGWVVKHSDLMNVFFQEIDNYENIFFMTPQRLLRKKILFDYQFFSTGANSLDKKFLDFFDIKKSYNQSCLTFKVSLRGHCEKRAYEIFRNEGPLALLPLEKNLYQVIWTSSTLKAIARLNSDKNFLMDNLSTILPVEFKLDQIIGEFNIFPVSLSLNLPVLNFKKLVFVGDAFHTFHPVGGQGLNTCWRDVNTIYDLFNKNTAITKMQLILFKFKYFSNRILDIIFTILITDSLISIFANRNVFLFPIRKFSFLLLNKFSFTRKLVLNQMTKSLIYSSIK</sequence>
<accession>A0A0A1ZEG3</accession>
<name>A0A0A1ZEG3_PROMR</name>
<dbReference type="Gene3D" id="3.30.9.10">
    <property type="entry name" value="D-Amino Acid Oxidase, subunit A, domain 2"/>
    <property type="match status" value="1"/>
</dbReference>
<dbReference type="STRING" id="59925.EU91_1005"/>
<protein>
    <submittedName>
        <fullName evidence="2">2-octaprenyl-6-methoxyphenol hydroxylase</fullName>
        <ecNumber evidence="2">1.14.13.-</ecNumber>
    </submittedName>
</protein>
<dbReference type="PANTHER" id="PTHR43876">
    <property type="entry name" value="UBIQUINONE BIOSYNTHESIS MONOOXYGENASE COQ6, MITOCHONDRIAL"/>
    <property type="match status" value="1"/>
</dbReference>
<dbReference type="PANTHER" id="PTHR43876:SF7">
    <property type="entry name" value="UBIQUINONE BIOSYNTHESIS MONOOXYGENASE COQ6, MITOCHONDRIAL"/>
    <property type="match status" value="1"/>
</dbReference>
<dbReference type="PRINTS" id="PR00420">
    <property type="entry name" value="RNGMNOXGNASE"/>
</dbReference>
<dbReference type="EC" id="1.14.13.-" evidence="2"/>
<dbReference type="GO" id="GO:0071949">
    <property type="term" value="F:FAD binding"/>
    <property type="evidence" value="ECO:0007669"/>
    <property type="project" value="InterPro"/>
</dbReference>
<gene>
    <name evidence="2" type="ORF">EU91_1005</name>
</gene>
<evidence type="ECO:0000259" key="1">
    <source>
        <dbReference type="Pfam" id="PF01494"/>
    </source>
</evidence>
<dbReference type="eggNOG" id="COG0654">
    <property type="taxonomic scope" value="Bacteria"/>
</dbReference>
<dbReference type="OrthoDB" id="9766816at2"/>
<feature type="domain" description="FAD-binding" evidence="1">
    <location>
        <begin position="187"/>
        <end position="297"/>
    </location>
</feature>
<reference evidence="3" key="1">
    <citation type="journal article" date="2014" name="Sci. Data">
        <title>Genomes of diverse isolates of the marine cyanobacterium Prochlorococcus.</title>
        <authorList>
            <person name="Biller S."/>
            <person name="Berube P."/>
            <person name="Thompson J."/>
            <person name="Kelly L."/>
            <person name="Roggensack S."/>
            <person name="Awad L."/>
            <person name="Roache-Johnson K."/>
            <person name="Ding H."/>
            <person name="Giovannoni S.J."/>
            <person name="Moore L.R."/>
            <person name="Chisholm S.W."/>
        </authorList>
    </citation>
    <scope>NUCLEOTIDE SEQUENCE [LARGE SCALE GENOMIC DNA]</scope>
    <source>
        <strain evidence="3">GP2</strain>
    </source>
</reference>
<dbReference type="AlphaFoldDB" id="A0A0A1ZEG3"/>
<comment type="caution">
    <text evidence="2">The sequence shown here is derived from an EMBL/GenBank/DDBJ whole genome shotgun (WGS) entry which is preliminary data.</text>
</comment>
<keyword evidence="2" id="KW-0560">Oxidoreductase</keyword>
<dbReference type="InterPro" id="IPR051205">
    <property type="entry name" value="UbiH/COQ6_monooxygenase"/>
</dbReference>
<dbReference type="Gene3D" id="3.50.50.60">
    <property type="entry name" value="FAD/NAD(P)-binding domain"/>
    <property type="match status" value="2"/>
</dbReference>
<organism evidence="2 3">
    <name type="scientific">Prochlorococcus marinus str. GP2</name>
    <dbReference type="NCBI Taxonomy" id="59925"/>
    <lineage>
        <taxon>Bacteria</taxon>
        <taxon>Bacillati</taxon>
        <taxon>Cyanobacteriota</taxon>
        <taxon>Cyanophyceae</taxon>
        <taxon>Synechococcales</taxon>
        <taxon>Prochlorococcaceae</taxon>
        <taxon>Prochlorococcus</taxon>
    </lineage>
</organism>
<evidence type="ECO:0000313" key="3">
    <source>
        <dbReference type="Proteomes" id="UP000030598"/>
    </source>
</evidence>
<dbReference type="SUPFAM" id="SSF51905">
    <property type="entry name" value="FAD/NAD(P)-binding domain"/>
    <property type="match status" value="1"/>
</dbReference>
<dbReference type="InterPro" id="IPR036188">
    <property type="entry name" value="FAD/NAD-bd_sf"/>
</dbReference>